<evidence type="ECO:0000259" key="6">
    <source>
        <dbReference type="Pfam" id="PF05175"/>
    </source>
</evidence>
<dbReference type="GO" id="GO:0102559">
    <property type="term" value="F:peptide chain release factor N(5)-glutamine methyltransferase activity"/>
    <property type="evidence" value="ECO:0007669"/>
    <property type="project" value="UniProtKB-EC"/>
</dbReference>
<dbReference type="PANTHER" id="PTHR18895:SF74">
    <property type="entry name" value="MTRF1L RELEASE FACTOR GLUTAMINE METHYLTRANSFERASE"/>
    <property type="match status" value="1"/>
</dbReference>
<keyword evidence="9" id="KW-1185">Reference proteome</keyword>
<evidence type="ECO:0000313" key="8">
    <source>
        <dbReference type="EMBL" id="RCX11793.1"/>
    </source>
</evidence>
<dbReference type="InterPro" id="IPR007848">
    <property type="entry name" value="Small_mtfrase_dom"/>
</dbReference>
<dbReference type="Pfam" id="PF17827">
    <property type="entry name" value="PrmC_N"/>
    <property type="match status" value="1"/>
</dbReference>
<dbReference type="Gene3D" id="3.40.50.150">
    <property type="entry name" value="Vaccinia Virus protein VP39"/>
    <property type="match status" value="1"/>
</dbReference>
<evidence type="ECO:0000313" key="9">
    <source>
        <dbReference type="Proteomes" id="UP000252174"/>
    </source>
</evidence>
<dbReference type="Gene3D" id="1.10.8.10">
    <property type="entry name" value="DNA helicase RuvA subunit, C-terminal domain"/>
    <property type="match status" value="1"/>
</dbReference>
<dbReference type="InterPro" id="IPR019874">
    <property type="entry name" value="RF_methyltr_PrmC"/>
</dbReference>
<reference evidence="8 9" key="1">
    <citation type="submission" date="2018-07" db="EMBL/GenBank/DDBJ databases">
        <title>Genomic Encyclopedia of Type Strains, Phase IV (KMG-IV): sequencing the most valuable type-strain genomes for metagenomic binning, comparative biology and taxonomic classification.</title>
        <authorList>
            <person name="Goeker M."/>
        </authorList>
    </citation>
    <scope>NUCLEOTIDE SEQUENCE [LARGE SCALE GENOMIC DNA]</scope>
    <source>
        <strain evidence="8 9">DSM 100911</strain>
    </source>
</reference>
<feature type="binding site" evidence="5">
    <location>
        <position position="214"/>
    </location>
    <ligand>
        <name>S-adenosyl-L-methionine</name>
        <dbReference type="ChEBI" id="CHEBI:59789"/>
    </ligand>
</feature>
<keyword evidence="2 5" id="KW-0808">Transferase</keyword>
<keyword evidence="3 5" id="KW-0949">S-adenosyl-L-methionine</keyword>
<sequence>MTHDAAMQDFKPNQPLAQVHQALGAIDSGAITPPTPAAALAWAQALGLARLDAQVLLLHALGHPASDRAWLLAHDRDPLPAARLAHFAALCRRRAAGEPVAYLTGVKEFYGLPLAIDARVLDPRPDTEVLVDWALEVLAGRAAPRVLDLGTGSGAIALALQHQRPDAQVLAVDASADALAVAQANARRLALPVQFMQSDWLEGVRGSFDLIVANPPYIAADDPHLPTLRHEPSQALVSGAQGLDDLRRIVADAPRHLAPGGWLLLEHGWDQARAVRQLLHAQGLVQVQSKCDLGGHERCSGGRLPP</sequence>
<evidence type="ECO:0000256" key="2">
    <source>
        <dbReference type="ARBA" id="ARBA00022679"/>
    </source>
</evidence>
<accession>A0A369ARZ6</accession>
<dbReference type="InterPro" id="IPR050320">
    <property type="entry name" value="N5-glutamine_MTase"/>
</dbReference>
<evidence type="ECO:0000256" key="1">
    <source>
        <dbReference type="ARBA" id="ARBA00022603"/>
    </source>
</evidence>
<comment type="function">
    <text evidence="5">Methylates the class 1 translation termination release factors RF1/PrfA and RF2/PrfB on the glutamine residue of the universally conserved GGQ motif.</text>
</comment>
<comment type="similarity">
    <text evidence="5">Belongs to the protein N5-glutamine methyltransferase family. PrmC subfamily.</text>
</comment>
<dbReference type="InterPro" id="IPR029063">
    <property type="entry name" value="SAM-dependent_MTases_sf"/>
</dbReference>
<dbReference type="PANTHER" id="PTHR18895">
    <property type="entry name" value="HEMK METHYLTRANSFERASE"/>
    <property type="match status" value="1"/>
</dbReference>
<dbReference type="CDD" id="cd02440">
    <property type="entry name" value="AdoMet_MTases"/>
    <property type="match status" value="1"/>
</dbReference>
<dbReference type="InterPro" id="IPR004556">
    <property type="entry name" value="HemK-like"/>
</dbReference>
<feature type="binding site" evidence="5">
    <location>
        <position position="200"/>
    </location>
    <ligand>
        <name>S-adenosyl-L-methionine</name>
        <dbReference type="ChEBI" id="CHEBI:59789"/>
    </ligand>
</feature>
<dbReference type="GO" id="GO:0032259">
    <property type="term" value="P:methylation"/>
    <property type="evidence" value="ECO:0007669"/>
    <property type="project" value="UniProtKB-KW"/>
</dbReference>
<dbReference type="InterPro" id="IPR040758">
    <property type="entry name" value="PrmC_N"/>
</dbReference>
<dbReference type="EC" id="2.1.1.297" evidence="5"/>
<comment type="catalytic activity">
    <reaction evidence="4 5">
        <text>L-glutaminyl-[peptide chain release factor] + S-adenosyl-L-methionine = N(5)-methyl-L-glutaminyl-[peptide chain release factor] + S-adenosyl-L-homocysteine + H(+)</text>
        <dbReference type="Rhea" id="RHEA:42896"/>
        <dbReference type="Rhea" id="RHEA-COMP:10271"/>
        <dbReference type="Rhea" id="RHEA-COMP:10272"/>
        <dbReference type="ChEBI" id="CHEBI:15378"/>
        <dbReference type="ChEBI" id="CHEBI:30011"/>
        <dbReference type="ChEBI" id="CHEBI:57856"/>
        <dbReference type="ChEBI" id="CHEBI:59789"/>
        <dbReference type="ChEBI" id="CHEBI:61891"/>
        <dbReference type="EC" id="2.1.1.297"/>
    </reaction>
</comment>
<name>A0A369ARZ6_9BURK</name>
<dbReference type="RefSeq" id="WP_421782261.1">
    <property type="nucleotide sequence ID" value="NZ_QPJU01000001.1"/>
</dbReference>
<evidence type="ECO:0000256" key="4">
    <source>
        <dbReference type="ARBA" id="ARBA00048391"/>
    </source>
</evidence>
<dbReference type="EMBL" id="QPJU01000001">
    <property type="protein sequence ID" value="RCX11793.1"/>
    <property type="molecule type" value="Genomic_DNA"/>
</dbReference>
<feature type="domain" description="Release factor glutamine methyltransferase N-terminal" evidence="7">
    <location>
        <begin position="46"/>
        <end position="105"/>
    </location>
</feature>
<feature type="binding site" evidence="5">
    <location>
        <position position="173"/>
    </location>
    <ligand>
        <name>S-adenosyl-L-methionine</name>
        <dbReference type="ChEBI" id="CHEBI:59789"/>
    </ligand>
</feature>
<dbReference type="Pfam" id="PF05175">
    <property type="entry name" value="MTS"/>
    <property type="match status" value="1"/>
</dbReference>
<dbReference type="InterPro" id="IPR002052">
    <property type="entry name" value="DNA_methylase_N6_adenine_CS"/>
</dbReference>
<feature type="binding site" evidence="5">
    <location>
        <begin position="150"/>
        <end position="154"/>
    </location>
    <ligand>
        <name>S-adenosyl-L-methionine</name>
        <dbReference type="ChEBI" id="CHEBI:59789"/>
    </ligand>
</feature>
<evidence type="ECO:0000256" key="5">
    <source>
        <dbReference type="HAMAP-Rule" id="MF_02126"/>
    </source>
</evidence>
<feature type="binding site" evidence="5">
    <location>
        <begin position="214"/>
        <end position="217"/>
    </location>
    <ligand>
        <name>substrate</name>
    </ligand>
</feature>
<protein>
    <recommendedName>
        <fullName evidence="5">Release factor glutamine methyltransferase</fullName>
        <shortName evidence="5">RF MTase</shortName>
        <ecNumber evidence="5">2.1.1.297</ecNumber>
    </recommendedName>
    <alternativeName>
        <fullName evidence="5">N5-glutamine methyltransferase PrmC</fullName>
    </alternativeName>
    <alternativeName>
        <fullName evidence="5">Protein-(glutamine-N5) MTase PrmC</fullName>
    </alternativeName>
    <alternativeName>
        <fullName evidence="5">Protein-glutamine N-methyltransferase PrmC</fullName>
    </alternativeName>
</protein>
<comment type="caution">
    <text evidence="8">The sequence shown here is derived from an EMBL/GenBank/DDBJ whole genome shotgun (WGS) entry which is preliminary data.</text>
</comment>
<evidence type="ECO:0000259" key="7">
    <source>
        <dbReference type="Pfam" id="PF17827"/>
    </source>
</evidence>
<dbReference type="NCBIfam" id="TIGR00536">
    <property type="entry name" value="hemK_fam"/>
    <property type="match status" value="1"/>
</dbReference>
<dbReference type="PROSITE" id="PS00092">
    <property type="entry name" value="N6_MTASE"/>
    <property type="match status" value="1"/>
</dbReference>
<keyword evidence="1 5" id="KW-0489">Methyltransferase</keyword>
<dbReference type="HAMAP" id="MF_02126">
    <property type="entry name" value="RF_methyltr_PrmC"/>
    <property type="match status" value="1"/>
</dbReference>
<gene>
    <name evidence="5" type="primary">prmC</name>
    <name evidence="8" type="ORF">DFR45_101323</name>
</gene>
<dbReference type="Proteomes" id="UP000252174">
    <property type="component" value="Unassembled WGS sequence"/>
</dbReference>
<dbReference type="GO" id="GO:0003676">
    <property type="term" value="F:nucleic acid binding"/>
    <property type="evidence" value="ECO:0007669"/>
    <property type="project" value="InterPro"/>
</dbReference>
<feature type="domain" description="Methyltransferase small" evidence="6">
    <location>
        <begin position="135"/>
        <end position="222"/>
    </location>
</feature>
<organism evidence="8 9">
    <name type="scientific">Extensimonas vulgaris</name>
    <dbReference type="NCBI Taxonomy" id="1031594"/>
    <lineage>
        <taxon>Bacteria</taxon>
        <taxon>Pseudomonadati</taxon>
        <taxon>Pseudomonadota</taxon>
        <taxon>Betaproteobacteria</taxon>
        <taxon>Burkholderiales</taxon>
        <taxon>Comamonadaceae</taxon>
        <taxon>Extensimonas</taxon>
    </lineage>
</organism>
<dbReference type="SUPFAM" id="SSF53335">
    <property type="entry name" value="S-adenosyl-L-methionine-dependent methyltransferases"/>
    <property type="match status" value="1"/>
</dbReference>
<dbReference type="NCBIfam" id="TIGR03534">
    <property type="entry name" value="RF_mod_PrmC"/>
    <property type="match status" value="1"/>
</dbReference>
<proteinExistence type="inferred from homology"/>
<dbReference type="FunFam" id="3.40.50.150:FF:000053">
    <property type="entry name" value="Release factor glutamine methyltransferase"/>
    <property type="match status" value="1"/>
</dbReference>
<dbReference type="AlphaFoldDB" id="A0A369ARZ6"/>
<evidence type="ECO:0000256" key="3">
    <source>
        <dbReference type="ARBA" id="ARBA00022691"/>
    </source>
</evidence>